<reference evidence="4 5" key="1">
    <citation type="submission" date="2019-05" db="EMBL/GenBank/DDBJ databases">
        <title>Mikania micrantha, genome provides insights into the molecular mechanism of rapid growth.</title>
        <authorList>
            <person name="Liu B."/>
        </authorList>
    </citation>
    <scope>NUCLEOTIDE SEQUENCE [LARGE SCALE GENOMIC DNA]</scope>
    <source>
        <strain evidence="4">NLD-2019</strain>
        <tissue evidence="4">Leaf</tissue>
    </source>
</reference>
<dbReference type="Pfam" id="PF13499">
    <property type="entry name" value="EF-hand_7"/>
    <property type="match status" value="1"/>
</dbReference>
<evidence type="ECO:0000256" key="1">
    <source>
        <dbReference type="ARBA" id="ARBA00022837"/>
    </source>
</evidence>
<gene>
    <name evidence="4" type="ORF">E3N88_15545</name>
</gene>
<comment type="caution">
    <text evidence="4">The sequence shown here is derived from an EMBL/GenBank/DDBJ whole genome shotgun (WGS) entry which is preliminary data.</text>
</comment>
<dbReference type="Gene3D" id="1.10.238.10">
    <property type="entry name" value="EF-hand"/>
    <property type="match status" value="1"/>
</dbReference>
<name>A0A5N6NYX6_9ASTR</name>
<dbReference type="EMBL" id="SZYD01000008">
    <property type="protein sequence ID" value="KAD5507842.1"/>
    <property type="molecule type" value="Genomic_DNA"/>
</dbReference>
<dbReference type="CDD" id="cd00051">
    <property type="entry name" value="EFh"/>
    <property type="match status" value="1"/>
</dbReference>
<evidence type="ECO:0000259" key="3">
    <source>
        <dbReference type="PROSITE" id="PS50222"/>
    </source>
</evidence>
<evidence type="ECO:0000313" key="4">
    <source>
        <dbReference type="EMBL" id="KAD5507842.1"/>
    </source>
</evidence>
<dbReference type="OrthoDB" id="26525at2759"/>
<dbReference type="PROSITE" id="PS00018">
    <property type="entry name" value="EF_HAND_1"/>
    <property type="match status" value="2"/>
</dbReference>
<evidence type="ECO:0000313" key="5">
    <source>
        <dbReference type="Proteomes" id="UP000326396"/>
    </source>
</evidence>
<dbReference type="InterPro" id="IPR011992">
    <property type="entry name" value="EF-hand-dom_pair"/>
</dbReference>
<organism evidence="4 5">
    <name type="scientific">Mikania micrantha</name>
    <name type="common">bitter vine</name>
    <dbReference type="NCBI Taxonomy" id="192012"/>
    <lineage>
        <taxon>Eukaryota</taxon>
        <taxon>Viridiplantae</taxon>
        <taxon>Streptophyta</taxon>
        <taxon>Embryophyta</taxon>
        <taxon>Tracheophyta</taxon>
        <taxon>Spermatophyta</taxon>
        <taxon>Magnoliopsida</taxon>
        <taxon>eudicotyledons</taxon>
        <taxon>Gunneridae</taxon>
        <taxon>Pentapetalae</taxon>
        <taxon>asterids</taxon>
        <taxon>campanulids</taxon>
        <taxon>Asterales</taxon>
        <taxon>Asteraceae</taxon>
        <taxon>Asteroideae</taxon>
        <taxon>Heliantheae alliance</taxon>
        <taxon>Eupatorieae</taxon>
        <taxon>Mikania</taxon>
    </lineage>
</organism>
<feature type="compositionally biased region" description="Polar residues" evidence="2">
    <location>
        <begin position="112"/>
        <end position="122"/>
    </location>
</feature>
<keyword evidence="5" id="KW-1185">Reference proteome</keyword>
<dbReference type="InterPro" id="IPR002048">
    <property type="entry name" value="EF_hand_dom"/>
</dbReference>
<proteinExistence type="predicted"/>
<dbReference type="PROSITE" id="PS50222">
    <property type="entry name" value="EF_HAND_2"/>
    <property type="match status" value="1"/>
</dbReference>
<feature type="domain" description="EF-hand" evidence="3">
    <location>
        <begin position="19"/>
        <end position="54"/>
    </location>
</feature>
<dbReference type="AlphaFoldDB" id="A0A5N6NYX6"/>
<dbReference type="GO" id="GO:0005509">
    <property type="term" value="F:calcium ion binding"/>
    <property type="evidence" value="ECO:0007669"/>
    <property type="project" value="InterPro"/>
</dbReference>
<dbReference type="Proteomes" id="UP000326396">
    <property type="component" value="Linkage Group LG16"/>
</dbReference>
<feature type="region of interest" description="Disordered" evidence="2">
    <location>
        <begin position="98"/>
        <end position="122"/>
    </location>
</feature>
<sequence>MRLKPITNTRNIENFHVKVNEQDMYTFFKKHDANKDGKLSWDELKQAFTDLGVTWVSWTTDRALVNADDDEDGYISEGEMNKLIQFALKRKLPTQRQAQHLKQSGRMMMQMKESNPSVSSTK</sequence>
<protein>
    <recommendedName>
        <fullName evidence="3">EF-hand domain-containing protein</fullName>
    </recommendedName>
</protein>
<evidence type="ECO:0000256" key="2">
    <source>
        <dbReference type="SAM" id="MobiDB-lite"/>
    </source>
</evidence>
<keyword evidence="1" id="KW-0106">Calcium</keyword>
<dbReference type="SUPFAM" id="SSF47473">
    <property type="entry name" value="EF-hand"/>
    <property type="match status" value="1"/>
</dbReference>
<accession>A0A5N6NYX6</accession>
<dbReference type="InterPro" id="IPR018247">
    <property type="entry name" value="EF_Hand_1_Ca_BS"/>
</dbReference>